<accession>A0A150S1G0</accession>
<keyword evidence="1" id="KW-0732">Signal</keyword>
<organism evidence="2 3">
    <name type="scientific">Sorangium cellulosum</name>
    <name type="common">Polyangium cellulosum</name>
    <dbReference type="NCBI Taxonomy" id="56"/>
    <lineage>
        <taxon>Bacteria</taxon>
        <taxon>Pseudomonadati</taxon>
        <taxon>Myxococcota</taxon>
        <taxon>Polyangia</taxon>
        <taxon>Polyangiales</taxon>
        <taxon>Polyangiaceae</taxon>
        <taxon>Sorangium</taxon>
    </lineage>
</organism>
<reference evidence="2 3" key="1">
    <citation type="submission" date="2014-02" db="EMBL/GenBank/DDBJ databases">
        <title>The small core and large imbalanced accessory genome model reveals a collaborative survival strategy of Sorangium cellulosum strains in nature.</title>
        <authorList>
            <person name="Han K."/>
            <person name="Peng R."/>
            <person name="Blom J."/>
            <person name="Li Y.-Z."/>
        </authorList>
    </citation>
    <scope>NUCLEOTIDE SEQUENCE [LARGE SCALE GENOMIC DNA]</scope>
    <source>
        <strain evidence="2 3">So0011-07</strain>
    </source>
</reference>
<dbReference type="Proteomes" id="UP000075635">
    <property type="component" value="Unassembled WGS sequence"/>
</dbReference>
<evidence type="ECO:0000313" key="3">
    <source>
        <dbReference type="Proteomes" id="UP000075635"/>
    </source>
</evidence>
<dbReference type="EMBL" id="JEMB01001564">
    <property type="protein sequence ID" value="KYF86313.1"/>
    <property type="molecule type" value="Genomic_DNA"/>
</dbReference>
<protein>
    <recommendedName>
        <fullName evidence="4">Tryptophan synthase alpha chain</fullName>
    </recommendedName>
</protein>
<evidence type="ECO:0008006" key="4">
    <source>
        <dbReference type="Google" id="ProtNLM"/>
    </source>
</evidence>
<name>A0A150S1G0_SORCE</name>
<proteinExistence type="predicted"/>
<feature type="chain" id="PRO_5007568615" description="Tryptophan synthase alpha chain" evidence="1">
    <location>
        <begin position="19"/>
        <end position="339"/>
    </location>
</feature>
<sequence>MGLGVAGWRLLHVLPALAALGAGCEILVDGELGPVLCTAEGAVGPPACPEGALCRDGACVDMQLPERALGAPCVEHTDCGTLDFCLDPTLFDGEGPSVCARACCSSSDCEPVRDAVCWIPDRGGGGLCRIGRDVGRPEVGEGLSGDRCDAPRDCRSGICSEGTCVDACCSDTNCAADRPACQLTTALVSSGPAWACQPESPGSLGYFEACVEDADCSSGLCTEIDGIDRCTISCCGTETCPAPPGDLTSNVACTEVTTGGRATVRACAKLLRESSFAAVGVPCATDTSCRSGMCVKVPGQEQEFCSDVCCGDASCGDASRFGCRPYSAGPSWALRCEPK</sequence>
<comment type="caution">
    <text evidence="2">The sequence shown here is derived from an EMBL/GenBank/DDBJ whole genome shotgun (WGS) entry which is preliminary data.</text>
</comment>
<dbReference type="AlphaFoldDB" id="A0A150S1G0"/>
<feature type="signal peptide" evidence="1">
    <location>
        <begin position="1"/>
        <end position="18"/>
    </location>
</feature>
<evidence type="ECO:0000313" key="2">
    <source>
        <dbReference type="EMBL" id="KYF86313.1"/>
    </source>
</evidence>
<gene>
    <name evidence="2" type="ORF">BE17_35140</name>
</gene>
<evidence type="ECO:0000256" key="1">
    <source>
        <dbReference type="SAM" id="SignalP"/>
    </source>
</evidence>